<name>A0A0C2TCR4_AMAMK</name>
<dbReference type="Pfam" id="PF13391">
    <property type="entry name" value="HNH_2"/>
    <property type="match status" value="1"/>
</dbReference>
<protein>
    <recommendedName>
        <fullName evidence="2">HNH nuclease domain-containing protein</fullName>
    </recommendedName>
</protein>
<dbReference type="HOGENOM" id="CLU_058842_1_0_1"/>
<keyword evidence="4" id="KW-1185">Reference proteome</keyword>
<evidence type="ECO:0000313" key="3">
    <source>
        <dbReference type="EMBL" id="KIL64589.1"/>
    </source>
</evidence>
<reference evidence="3 4" key="1">
    <citation type="submission" date="2014-04" db="EMBL/GenBank/DDBJ databases">
        <title>Evolutionary Origins and Diversification of the Mycorrhizal Mutualists.</title>
        <authorList>
            <consortium name="DOE Joint Genome Institute"/>
            <consortium name="Mycorrhizal Genomics Consortium"/>
            <person name="Kohler A."/>
            <person name="Kuo A."/>
            <person name="Nagy L.G."/>
            <person name="Floudas D."/>
            <person name="Copeland A."/>
            <person name="Barry K.W."/>
            <person name="Cichocki N."/>
            <person name="Veneault-Fourrey C."/>
            <person name="LaButti K."/>
            <person name="Lindquist E.A."/>
            <person name="Lipzen A."/>
            <person name="Lundell T."/>
            <person name="Morin E."/>
            <person name="Murat C."/>
            <person name="Riley R."/>
            <person name="Ohm R."/>
            <person name="Sun H."/>
            <person name="Tunlid A."/>
            <person name="Henrissat B."/>
            <person name="Grigoriev I.V."/>
            <person name="Hibbett D.S."/>
            <person name="Martin F."/>
        </authorList>
    </citation>
    <scope>NUCLEOTIDE SEQUENCE [LARGE SCALE GENOMIC DNA]</scope>
    <source>
        <strain evidence="3 4">Koide BX008</strain>
    </source>
</reference>
<dbReference type="Proteomes" id="UP000054549">
    <property type="component" value="Unassembled WGS sequence"/>
</dbReference>
<evidence type="ECO:0000256" key="1">
    <source>
        <dbReference type="SAM" id="MobiDB-lite"/>
    </source>
</evidence>
<dbReference type="InterPro" id="IPR003615">
    <property type="entry name" value="HNH_nuc"/>
</dbReference>
<gene>
    <name evidence="3" type="ORF">M378DRAFT_579655</name>
</gene>
<organism evidence="3 4">
    <name type="scientific">Amanita muscaria (strain Koide BX008)</name>
    <dbReference type="NCBI Taxonomy" id="946122"/>
    <lineage>
        <taxon>Eukaryota</taxon>
        <taxon>Fungi</taxon>
        <taxon>Dikarya</taxon>
        <taxon>Basidiomycota</taxon>
        <taxon>Agaricomycotina</taxon>
        <taxon>Agaricomycetes</taxon>
        <taxon>Agaricomycetidae</taxon>
        <taxon>Agaricales</taxon>
        <taxon>Pluteineae</taxon>
        <taxon>Amanitaceae</taxon>
        <taxon>Amanita</taxon>
    </lineage>
</organism>
<evidence type="ECO:0000259" key="2">
    <source>
        <dbReference type="Pfam" id="PF13391"/>
    </source>
</evidence>
<feature type="domain" description="HNH nuclease" evidence="2">
    <location>
        <begin position="140"/>
        <end position="211"/>
    </location>
</feature>
<dbReference type="EMBL" id="KN818248">
    <property type="protein sequence ID" value="KIL64589.1"/>
    <property type="molecule type" value="Genomic_DNA"/>
</dbReference>
<dbReference type="InParanoid" id="A0A0C2TCR4"/>
<dbReference type="AlphaFoldDB" id="A0A0C2TCR4"/>
<evidence type="ECO:0000313" key="4">
    <source>
        <dbReference type="Proteomes" id="UP000054549"/>
    </source>
</evidence>
<feature type="compositionally biased region" description="Basic and acidic residues" evidence="1">
    <location>
        <begin position="380"/>
        <end position="394"/>
    </location>
</feature>
<dbReference type="OrthoDB" id="3269637at2759"/>
<sequence>MKCWWKRGKGEVEAHLLNISMVDIYLKVDNSNTFLHFLSIPLSDIHRLSIRPLKWIRFVAFSICGSHGQLHSTTAVNALPVDYNNTNVVESSTYYYIPEQPCAFVNQNGLTDQNQITSPEPTQQQRTFCQNVKGHHGQKCVFTGERALCCDATHIIPRSKGDEYIHKVIQLRSHLYEHSLEPAISGIDDVQNGICLESGLHSKFGQGYIAFLKTPNFALNPDDIPRVGQDPTPPNRTTLQQLQPPVPLFTFLNSLDSHSTGNLPPPTILLDYMYGVAAYNLWKVPAIHPVVNQYFSDNYKLIPLPPPQSGSSGSDTSAMHRHHNSHRWGLEKAMNFLMMYINGIIPQVLAVKWQGEEKWHRRKVKQKWRSGCKGSQLESSQKEQPRKIPEPSLQ</sequence>
<accession>A0A0C2TCR4</accession>
<proteinExistence type="predicted"/>
<feature type="region of interest" description="Disordered" evidence="1">
    <location>
        <begin position="363"/>
        <end position="394"/>
    </location>
</feature>